<dbReference type="CDD" id="cd02440">
    <property type="entry name" value="AdoMet_MTases"/>
    <property type="match status" value="1"/>
</dbReference>
<keyword evidence="1 4" id="KW-0489">Methyltransferase</keyword>
<dbReference type="Pfam" id="PF05958">
    <property type="entry name" value="tRNA_U5-meth_tr"/>
    <property type="match status" value="1"/>
</dbReference>
<dbReference type="InterPro" id="IPR030390">
    <property type="entry name" value="MeTrfase_TrmA_AS"/>
</dbReference>
<dbReference type="PANTHER" id="PTHR11061">
    <property type="entry name" value="RNA M5U METHYLTRANSFERASE"/>
    <property type="match status" value="1"/>
</dbReference>
<dbReference type="PROSITE" id="PS50926">
    <property type="entry name" value="TRAM"/>
    <property type="match status" value="1"/>
</dbReference>
<feature type="active site" evidence="5">
    <location>
        <position position="416"/>
    </location>
</feature>
<dbReference type="FunFam" id="2.40.50.1070:FF:000003">
    <property type="entry name" value="23S rRNA (Uracil-5-)-methyltransferase RumA"/>
    <property type="match status" value="1"/>
</dbReference>
<dbReference type="PROSITE" id="PS01231">
    <property type="entry name" value="TRMA_2"/>
    <property type="match status" value="1"/>
</dbReference>
<dbReference type="Pfam" id="PF01938">
    <property type="entry name" value="TRAM"/>
    <property type="match status" value="1"/>
</dbReference>
<dbReference type="InterPro" id="IPR012340">
    <property type="entry name" value="NA-bd_OB-fold"/>
</dbReference>
<evidence type="ECO:0000256" key="1">
    <source>
        <dbReference type="ARBA" id="ARBA00022603"/>
    </source>
</evidence>
<evidence type="ECO:0000313" key="7">
    <source>
        <dbReference type="EMBL" id="CZQ95277.1"/>
    </source>
</evidence>
<gene>
    <name evidence="8" type="ORF">SAMN04488507_104313</name>
    <name evidence="7" type="ORF">TFLO_1923</name>
</gene>
<dbReference type="PROSITE" id="PS51687">
    <property type="entry name" value="SAM_MT_RNA_M5U"/>
    <property type="match status" value="1"/>
</dbReference>
<keyword evidence="2 4" id="KW-0808">Transferase</keyword>
<dbReference type="InterPro" id="IPR010280">
    <property type="entry name" value="U5_MeTrfase_fam"/>
</dbReference>
<reference evidence="8 10" key="2">
    <citation type="submission" date="2016-10" db="EMBL/GenBank/DDBJ databases">
        <authorList>
            <person name="Varghese N."/>
            <person name="Submissions S."/>
        </authorList>
    </citation>
    <scope>NUCLEOTIDE SEQUENCE [LARGE SCALE GENOMIC DNA]</scope>
    <source>
        <strain evidence="8 10">DSM 2094</strain>
    </source>
</reference>
<comment type="similarity">
    <text evidence="4">Belongs to the class I-like SAM-binding methyltransferase superfamily. RNA M5U methyltransferase family.</text>
</comment>
<protein>
    <submittedName>
        <fullName evidence="8">23S rRNA (Uracil1939-C5)-methyltransferase</fullName>
    </submittedName>
    <submittedName>
        <fullName evidence="7">Rna methyltransferase trma active site</fullName>
    </submittedName>
</protein>
<feature type="binding site" evidence="4">
    <location>
        <position position="341"/>
    </location>
    <ligand>
        <name>S-adenosyl-L-methionine</name>
        <dbReference type="ChEBI" id="CHEBI:59789"/>
    </ligand>
</feature>
<dbReference type="SUPFAM" id="SSF53335">
    <property type="entry name" value="S-adenosyl-L-methionine-dependent methyltransferases"/>
    <property type="match status" value="1"/>
</dbReference>
<dbReference type="AlphaFoldDB" id="A0AB38BKB3"/>
<dbReference type="Gene3D" id="3.40.50.150">
    <property type="entry name" value="Vaccinia Virus protein VP39"/>
    <property type="match status" value="1"/>
</dbReference>
<dbReference type="InterPro" id="IPR030391">
    <property type="entry name" value="MeTrfase_TrmA_CS"/>
</dbReference>
<reference evidence="7 9" key="1">
    <citation type="submission" date="2016-02" db="EMBL/GenBank/DDBJ databases">
        <authorList>
            <person name="Strepis N."/>
        </authorList>
    </citation>
    <scope>NUCLEOTIDE SEQUENCE [LARGE SCALE GENOMIC DNA]</scope>
    <source>
        <strain evidence="7">Trichococcus flocculiformis</strain>
    </source>
</reference>
<keyword evidence="9" id="KW-1185">Reference proteome</keyword>
<evidence type="ECO:0000256" key="2">
    <source>
        <dbReference type="ARBA" id="ARBA00022679"/>
    </source>
</evidence>
<feature type="domain" description="TRAM" evidence="6">
    <location>
        <begin position="9"/>
        <end position="67"/>
    </location>
</feature>
<sequence>MKKQYTVAPVIKNEKMTVTFEDLTSEGMGVAKVEGYPLFVADGLPGERANIKVTKVGKSFGFARIEERLSSSPDRIPTRDVKGTRVGTMPLQNLRYSAQLAFKQNNVEQVMKRIAKMPEVEVKPTIGMENPWGYRNKAQIPVRQKDGKLVTGFFRTNTHELIPMENFQIQDPKIDEAIVKVRDILQEFNVKAYDEKKHTGNIRHIMIRRGYYTGEMMVVLVTRTAKLFPQSKIIPAILEALPEVVSIVQNVNPKQNNVILGDETIVLHGEDVYHDKLMGHTFAISSRSFYQVNPVQTEKLYKLAIEAAQLTGEETVIDAYCGIGTISLSLAEKAKHVYAMEVVPDAVKMAEMNAAANNIDNITFEVGAAEEVMPKWAAEGVKADVLVVDPPRKGLEPAFIEAALEIAPERIVYVSCNPATMARDLQLFHEGGYSVGSIQPVDLFPQTLHVETVVLMSRVDK</sequence>
<dbReference type="RefSeq" id="WP_086989323.1">
    <property type="nucleotide sequence ID" value="NZ_FJMZ01000022.1"/>
</dbReference>
<dbReference type="SUPFAM" id="SSF50249">
    <property type="entry name" value="Nucleic acid-binding proteins"/>
    <property type="match status" value="1"/>
</dbReference>
<evidence type="ECO:0000259" key="6">
    <source>
        <dbReference type="PROSITE" id="PS50926"/>
    </source>
</evidence>
<organism evidence="8 10">
    <name type="scientific">Trichococcus flocculiformis</name>
    <dbReference type="NCBI Taxonomy" id="82803"/>
    <lineage>
        <taxon>Bacteria</taxon>
        <taxon>Bacillati</taxon>
        <taxon>Bacillota</taxon>
        <taxon>Bacilli</taxon>
        <taxon>Lactobacillales</taxon>
        <taxon>Carnobacteriaceae</taxon>
        <taxon>Trichococcus</taxon>
    </lineage>
</organism>
<evidence type="ECO:0000313" key="10">
    <source>
        <dbReference type="Proteomes" id="UP000199686"/>
    </source>
</evidence>
<feature type="binding site" evidence="4">
    <location>
        <position position="389"/>
    </location>
    <ligand>
        <name>S-adenosyl-L-methionine</name>
        <dbReference type="ChEBI" id="CHEBI:59789"/>
    </ligand>
</feature>
<dbReference type="FunFam" id="3.40.50.150:FF:000009">
    <property type="entry name" value="23S rRNA (Uracil(1939)-C(5))-methyltransferase RlmD"/>
    <property type="match status" value="1"/>
</dbReference>
<name>A0AB38BKB3_9LACT</name>
<dbReference type="EMBL" id="FJMZ01000022">
    <property type="protein sequence ID" value="CZQ95277.1"/>
    <property type="molecule type" value="Genomic_DNA"/>
</dbReference>
<dbReference type="NCBIfam" id="TIGR00479">
    <property type="entry name" value="rumA"/>
    <property type="match status" value="1"/>
</dbReference>
<feature type="active site" description="Nucleophile" evidence="4">
    <location>
        <position position="416"/>
    </location>
</feature>
<dbReference type="PROSITE" id="PS01230">
    <property type="entry name" value="TRMA_1"/>
    <property type="match status" value="1"/>
</dbReference>
<dbReference type="PANTHER" id="PTHR11061:SF30">
    <property type="entry name" value="TRNA (URACIL(54)-C(5))-METHYLTRANSFERASE"/>
    <property type="match status" value="1"/>
</dbReference>
<dbReference type="InterPro" id="IPR029063">
    <property type="entry name" value="SAM-dependent_MTases_sf"/>
</dbReference>
<dbReference type="InterPro" id="IPR002792">
    <property type="entry name" value="TRAM_dom"/>
</dbReference>
<feature type="binding site" evidence="4">
    <location>
        <position position="291"/>
    </location>
    <ligand>
        <name>S-adenosyl-L-methionine</name>
        <dbReference type="ChEBI" id="CHEBI:59789"/>
    </ligand>
</feature>
<evidence type="ECO:0000313" key="9">
    <source>
        <dbReference type="Proteomes" id="UP000195947"/>
    </source>
</evidence>
<dbReference type="Proteomes" id="UP000199686">
    <property type="component" value="Unassembled WGS sequence"/>
</dbReference>
<evidence type="ECO:0000256" key="4">
    <source>
        <dbReference type="PROSITE-ProRule" id="PRU01024"/>
    </source>
</evidence>
<comment type="caution">
    <text evidence="8">The sequence shown here is derived from an EMBL/GenBank/DDBJ whole genome shotgun (WGS) entry which is preliminary data.</text>
</comment>
<dbReference type="Proteomes" id="UP000195947">
    <property type="component" value="Unassembled WGS sequence"/>
</dbReference>
<dbReference type="EMBL" id="FOQC01000043">
    <property type="protein sequence ID" value="SFI05664.1"/>
    <property type="molecule type" value="Genomic_DNA"/>
</dbReference>
<keyword evidence="3 4" id="KW-0949">S-adenosyl-L-methionine</keyword>
<evidence type="ECO:0000256" key="5">
    <source>
        <dbReference type="PROSITE-ProRule" id="PRU10015"/>
    </source>
</evidence>
<dbReference type="GO" id="GO:0070475">
    <property type="term" value="P:rRNA base methylation"/>
    <property type="evidence" value="ECO:0007669"/>
    <property type="project" value="TreeGrafter"/>
</dbReference>
<accession>A0AB38BKB3</accession>
<feature type="binding site" evidence="4">
    <location>
        <position position="320"/>
    </location>
    <ligand>
        <name>S-adenosyl-L-methionine</name>
        <dbReference type="ChEBI" id="CHEBI:59789"/>
    </ligand>
</feature>
<evidence type="ECO:0000313" key="8">
    <source>
        <dbReference type="EMBL" id="SFI05664.1"/>
    </source>
</evidence>
<evidence type="ECO:0000256" key="3">
    <source>
        <dbReference type="ARBA" id="ARBA00022691"/>
    </source>
</evidence>
<proteinExistence type="inferred from homology"/>
<dbReference type="Gene3D" id="2.40.50.140">
    <property type="entry name" value="Nucleic acid-binding proteins"/>
    <property type="match status" value="1"/>
</dbReference>
<dbReference type="Gene3D" id="2.40.50.1070">
    <property type="match status" value="1"/>
</dbReference>
<dbReference type="GO" id="GO:0070041">
    <property type="term" value="F:rRNA (uridine-C5-)-methyltransferase activity"/>
    <property type="evidence" value="ECO:0007669"/>
    <property type="project" value="TreeGrafter"/>
</dbReference>